<gene>
    <name evidence="2" type="ORF">BDV25DRAFT_91289</name>
</gene>
<organism evidence="2 3">
    <name type="scientific">Aspergillus avenaceus</name>
    <dbReference type="NCBI Taxonomy" id="36643"/>
    <lineage>
        <taxon>Eukaryota</taxon>
        <taxon>Fungi</taxon>
        <taxon>Dikarya</taxon>
        <taxon>Ascomycota</taxon>
        <taxon>Pezizomycotina</taxon>
        <taxon>Eurotiomycetes</taxon>
        <taxon>Eurotiomycetidae</taxon>
        <taxon>Eurotiales</taxon>
        <taxon>Aspergillaceae</taxon>
        <taxon>Aspergillus</taxon>
        <taxon>Aspergillus subgen. Circumdati</taxon>
    </lineage>
</organism>
<proteinExistence type="predicted"/>
<reference evidence="2 3" key="1">
    <citation type="submission" date="2019-04" db="EMBL/GenBank/DDBJ databases">
        <title>Friends and foes A comparative genomics study of 23 Aspergillus species from section Flavi.</title>
        <authorList>
            <consortium name="DOE Joint Genome Institute"/>
            <person name="Kjaerbolling I."/>
            <person name="Vesth T."/>
            <person name="Frisvad J.C."/>
            <person name="Nybo J.L."/>
            <person name="Theobald S."/>
            <person name="Kildgaard S."/>
            <person name="Isbrandt T."/>
            <person name="Kuo A."/>
            <person name="Sato A."/>
            <person name="Lyhne E.K."/>
            <person name="Kogle M.E."/>
            <person name="Wiebenga A."/>
            <person name="Kun R.S."/>
            <person name="Lubbers R.J."/>
            <person name="Makela M.R."/>
            <person name="Barry K."/>
            <person name="Chovatia M."/>
            <person name="Clum A."/>
            <person name="Daum C."/>
            <person name="Haridas S."/>
            <person name="He G."/>
            <person name="LaButti K."/>
            <person name="Lipzen A."/>
            <person name="Mondo S."/>
            <person name="Riley R."/>
            <person name="Salamov A."/>
            <person name="Simmons B.A."/>
            <person name="Magnuson J.K."/>
            <person name="Henrissat B."/>
            <person name="Mortensen U.H."/>
            <person name="Larsen T.O."/>
            <person name="Devries R.P."/>
            <person name="Grigoriev I.V."/>
            <person name="Machida M."/>
            <person name="Baker S.E."/>
            <person name="Andersen M.R."/>
        </authorList>
    </citation>
    <scope>NUCLEOTIDE SEQUENCE [LARGE SCALE GENOMIC DNA]</scope>
    <source>
        <strain evidence="2 3">IBT 18842</strain>
    </source>
</reference>
<dbReference type="AlphaFoldDB" id="A0A5N6TE21"/>
<name>A0A5N6TE21_ASPAV</name>
<protein>
    <submittedName>
        <fullName evidence="2">Uncharacterized protein</fullName>
    </submittedName>
</protein>
<evidence type="ECO:0000256" key="1">
    <source>
        <dbReference type="SAM" id="MobiDB-lite"/>
    </source>
</evidence>
<feature type="region of interest" description="Disordered" evidence="1">
    <location>
        <begin position="36"/>
        <end position="55"/>
    </location>
</feature>
<dbReference type="Proteomes" id="UP000325780">
    <property type="component" value="Unassembled WGS sequence"/>
</dbReference>
<evidence type="ECO:0000313" key="3">
    <source>
        <dbReference type="Proteomes" id="UP000325780"/>
    </source>
</evidence>
<keyword evidence="3" id="KW-1185">Reference proteome</keyword>
<accession>A0A5N6TE21</accession>
<dbReference type="EMBL" id="ML742491">
    <property type="protein sequence ID" value="KAE8144536.1"/>
    <property type="molecule type" value="Genomic_DNA"/>
</dbReference>
<evidence type="ECO:0000313" key="2">
    <source>
        <dbReference type="EMBL" id="KAE8144536.1"/>
    </source>
</evidence>
<sequence length="88" mass="10119">MLLLSMLASACLSNTHVAPNIQMIHGISRKIKRPTALPNCMRPRPCTKPNNQEKGRVMTARSYEAPQAFLAFERRIRTEERRRERVGD</sequence>